<gene>
    <name evidence="1" type="ORF">PENSUB_5144</name>
</gene>
<evidence type="ECO:0000313" key="2">
    <source>
        <dbReference type="Proteomes" id="UP000186955"/>
    </source>
</evidence>
<reference evidence="1 2" key="1">
    <citation type="submission" date="2016-10" db="EMBL/GenBank/DDBJ databases">
        <title>Genome sequence of the ascomycete fungus Penicillium subrubescens.</title>
        <authorList>
            <person name="De Vries R.P."/>
            <person name="Peng M."/>
            <person name="Dilokpimol A."/>
            <person name="Hilden K."/>
            <person name="Makela M.R."/>
            <person name="Grigoriev I."/>
            <person name="Riley R."/>
            <person name="Granchi Z."/>
        </authorList>
    </citation>
    <scope>NUCLEOTIDE SEQUENCE [LARGE SCALE GENOMIC DNA]</scope>
    <source>
        <strain evidence="1 2">CBS 132785</strain>
    </source>
</reference>
<protein>
    <submittedName>
        <fullName evidence="1">Uncharacterized protein</fullName>
    </submittedName>
</protein>
<proteinExistence type="predicted"/>
<dbReference type="Proteomes" id="UP000186955">
    <property type="component" value="Unassembled WGS sequence"/>
</dbReference>
<name>A0A1Q5UAJ5_9EURO</name>
<dbReference type="AlphaFoldDB" id="A0A1Q5UAJ5"/>
<evidence type="ECO:0000313" key="1">
    <source>
        <dbReference type="EMBL" id="OKP09495.1"/>
    </source>
</evidence>
<sequence>MPGMAQIQTFLNFPAEEFIHVYVIVSPLQTGTEKDGDETMSSVSVEAGVFVTGPGIPRMLGKHFQFQCGEAEEAGGTNTAVDHLIVAFLAAAEHTVLLKKISFYSKPYYSDELENLRRRVKQARRWARLGDAEDIERLRQLRHELGRESKKITRIMAD</sequence>
<accession>A0A1Q5UAJ5</accession>
<organism evidence="1 2">
    <name type="scientific">Penicillium subrubescens</name>
    <dbReference type="NCBI Taxonomy" id="1316194"/>
    <lineage>
        <taxon>Eukaryota</taxon>
        <taxon>Fungi</taxon>
        <taxon>Dikarya</taxon>
        <taxon>Ascomycota</taxon>
        <taxon>Pezizomycotina</taxon>
        <taxon>Eurotiomycetes</taxon>
        <taxon>Eurotiomycetidae</taxon>
        <taxon>Eurotiales</taxon>
        <taxon>Aspergillaceae</taxon>
        <taxon>Penicillium</taxon>
    </lineage>
</organism>
<keyword evidence="2" id="KW-1185">Reference proteome</keyword>
<comment type="caution">
    <text evidence="1">The sequence shown here is derived from an EMBL/GenBank/DDBJ whole genome shotgun (WGS) entry which is preliminary data.</text>
</comment>
<dbReference type="EMBL" id="MNBE01000509">
    <property type="protein sequence ID" value="OKP09495.1"/>
    <property type="molecule type" value="Genomic_DNA"/>
</dbReference>